<dbReference type="InterPro" id="IPR011704">
    <property type="entry name" value="ATPase_dyneun-rel_AAA"/>
</dbReference>
<dbReference type="Pfam" id="PF17863">
    <property type="entry name" value="AAA_lid_2"/>
    <property type="match status" value="1"/>
</dbReference>
<evidence type="ECO:0000313" key="2">
    <source>
        <dbReference type="EMBL" id="GBF09350.1"/>
    </source>
</evidence>
<dbReference type="Proteomes" id="UP000291213">
    <property type="component" value="Unassembled WGS sequence"/>
</dbReference>
<dbReference type="PRINTS" id="PR00300">
    <property type="entry name" value="CLPPROTEASEA"/>
</dbReference>
<dbReference type="CDD" id="cd00009">
    <property type="entry name" value="AAA"/>
    <property type="match status" value="1"/>
</dbReference>
<evidence type="ECO:0000259" key="1">
    <source>
        <dbReference type="SMART" id="SM00382"/>
    </source>
</evidence>
<comment type="caution">
    <text evidence="2">The sequence shown here is derived from an EMBL/GenBank/DDBJ whole genome shotgun (WGS) entry which is preliminary data.</text>
</comment>
<dbReference type="SMART" id="SM00382">
    <property type="entry name" value="AAA"/>
    <property type="match status" value="1"/>
</dbReference>
<name>A0A401HAE8_AERPX</name>
<reference evidence="2 3" key="1">
    <citation type="submission" date="2017-02" db="EMBL/GenBank/DDBJ databases">
        <title>isolation and characterization of a novel temperate virus Aeropyrum globular virus 1 infecting hyperthermophilic archaeon Aeropyrum.</title>
        <authorList>
            <person name="Yumiya M."/>
            <person name="Yoshida T."/>
            <person name="Sako Y."/>
        </authorList>
    </citation>
    <scope>NUCLEOTIDE SEQUENCE [LARGE SCALE GENOMIC DNA]</scope>
    <source>
        <strain evidence="2 3">YK1-12-2013</strain>
    </source>
</reference>
<dbReference type="Pfam" id="PF07728">
    <property type="entry name" value="AAA_5"/>
    <property type="match status" value="1"/>
</dbReference>
<proteinExistence type="predicted"/>
<dbReference type="GO" id="GO:0016887">
    <property type="term" value="F:ATP hydrolysis activity"/>
    <property type="evidence" value="ECO:0007669"/>
    <property type="project" value="InterPro"/>
</dbReference>
<dbReference type="InterPro" id="IPR003593">
    <property type="entry name" value="AAA+_ATPase"/>
</dbReference>
<feature type="domain" description="AAA+ ATPase" evidence="1">
    <location>
        <begin position="68"/>
        <end position="217"/>
    </location>
</feature>
<protein>
    <submittedName>
        <fullName evidence="2">MoxR-like ATPase</fullName>
    </submittedName>
</protein>
<dbReference type="GO" id="GO:0005524">
    <property type="term" value="F:ATP binding"/>
    <property type="evidence" value="ECO:0007669"/>
    <property type="project" value="InterPro"/>
</dbReference>
<organism evidence="2 3">
    <name type="scientific">Aeropyrum pernix</name>
    <dbReference type="NCBI Taxonomy" id="56636"/>
    <lineage>
        <taxon>Archaea</taxon>
        <taxon>Thermoproteota</taxon>
        <taxon>Thermoprotei</taxon>
        <taxon>Desulfurococcales</taxon>
        <taxon>Desulfurococcaceae</taxon>
        <taxon>Aeropyrum</taxon>
    </lineage>
</organism>
<dbReference type="Gene3D" id="1.10.8.80">
    <property type="entry name" value="Magnesium chelatase subunit I, C-Terminal domain"/>
    <property type="match status" value="1"/>
</dbReference>
<dbReference type="InterPro" id="IPR050764">
    <property type="entry name" value="CbbQ/NirQ/NorQ/GpvN"/>
</dbReference>
<dbReference type="EMBL" id="BDMD01000054">
    <property type="protein sequence ID" value="GBF09350.1"/>
    <property type="molecule type" value="Genomic_DNA"/>
</dbReference>
<sequence>MEGLGGMAGPVAAQDTIEARVWEAYGSLVESSVGRVRSPEAAVKLLENRYKLVVDKRVVTLVYAAFLNGRPVLFEGPPGTGKTEIGEALLELWAGRKPFILPCSESYDEYKVIGDFHPQMAMKHGFNEDSFVPRPLLAALILDTGVLVDEIRRSSEEFQNMLLDIIDKRRIVVPEIRRVFKARGTGFQLIMTSNPEDIAQNELSDAFLRRVVRVRFDYPPRHVEERIVRLRTEEKPLLGAEVMEVIMRVVSRLRTSNISHKPGTSESVAWARMAQSIAALKGRERVSLEDLAEAAEAVLVKRVDDEDVVREVLGEALNV</sequence>
<dbReference type="InterPro" id="IPR001270">
    <property type="entry name" value="ClpA/B"/>
</dbReference>
<dbReference type="InterPro" id="IPR041628">
    <property type="entry name" value="ChlI/MoxR_AAA_lid"/>
</dbReference>
<dbReference type="Gene3D" id="3.40.50.300">
    <property type="entry name" value="P-loop containing nucleotide triphosphate hydrolases"/>
    <property type="match status" value="1"/>
</dbReference>
<accession>A0A401HAE8</accession>
<dbReference type="PANTHER" id="PTHR42759:SF1">
    <property type="entry name" value="MAGNESIUM-CHELATASE SUBUNIT CHLD"/>
    <property type="match status" value="1"/>
</dbReference>
<dbReference type="SUPFAM" id="SSF52540">
    <property type="entry name" value="P-loop containing nucleoside triphosphate hydrolases"/>
    <property type="match status" value="1"/>
</dbReference>
<dbReference type="InterPro" id="IPR027417">
    <property type="entry name" value="P-loop_NTPase"/>
</dbReference>
<evidence type="ECO:0000313" key="3">
    <source>
        <dbReference type="Proteomes" id="UP000291213"/>
    </source>
</evidence>
<dbReference type="PANTHER" id="PTHR42759">
    <property type="entry name" value="MOXR FAMILY PROTEIN"/>
    <property type="match status" value="1"/>
</dbReference>
<gene>
    <name evidence="2" type="ORF">apy_10750</name>
</gene>
<dbReference type="AlphaFoldDB" id="A0A401HAE8"/>